<dbReference type="CDD" id="cd01615">
    <property type="entry name" value="CIDE_N"/>
    <property type="match status" value="1"/>
</dbReference>
<gene>
    <name evidence="4" type="ORF">ANANG_G00173050</name>
</gene>
<organism evidence="4 5">
    <name type="scientific">Anguilla anguilla</name>
    <name type="common">European freshwater eel</name>
    <name type="synonym">Muraena anguilla</name>
    <dbReference type="NCBI Taxonomy" id="7936"/>
    <lineage>
        <taxon>Eukaryota</taxon>
        <taxon>Metazoa</taxon>
        <taxon>Chordata</taxon>
        <taxon>Craniata</taxon>
        <taxon>Vertebrata</taxon>
        <taxon>Euteleostomi</taxon>
        <taxon>Actinopterygii</taxon>
        <taxon>Neopterygii</taxon>
        <taxon>Teleostei</taxon>
        <taxon>Anguilliformes</taxon>
        <taxon>Anguillidae</taxon>
        <taxon>Anguilla</taxon>
    </lineage>
</organism>
<comment type="caution">
    <text evidence="4">The sequence shown here is derived from an EMBL/GenBank/DDBJ whole genome shotgun (WGS) entry which is preliminary data.</text>
</comment>
<dbReference type="AlphaFoldDB" id="A0A9D3M5I8"/>
<dbReference type="Proteomes" id="UP001044222">
    <property type="component" value="Chromosome 9"/>
</dbReference>
<dbReference type="SUPFAM" id="SSF54277">
    <property type="entry name" value="CAD &amp; PB1 domains"/>
    <property type="match status" value="1"/>
</dbReference>
<dbReference type="Gene3D" id="3.10.20.10">
    <property type="match status" value="1"/>
</dbReference>
<dbReference type="GO" id="GO:0042981">
    <property type="term" value="P:regulation of apoptotic process"/>
    <property type="evidence" value="ECO:0007669"/>
    <property type="project" value="TreeGrafter"/>
</dbReference>
<keyword evidence="5" id="KW-1185">Reference proteome</keyword>
<name>A0A9D3M5I8_ANGAN</name>
<dbReference type="Pfam" id="PF02017">
    <property type="entry name" value="CIDE-N"/>
    <property type="match status" value="1"/>
</dbReference>
<feature type="domain" description="CIDE-N" evidence="3">
    <location>
        <begin position="32"/>
        <end position="109"/>
    </location>
</feature>
<dbReference type="GO" id="GO:0006915">
    <property type="term" value="P:apoptotic process"/>
    <property type="evidence" value="ECO:0007669"/>
    <property type="project" value="UniProtKB-UniRule"/>
</dbReference>
<evidence type="ECO:0000313" key="5">
    <source>
        <dbReference type="Proteomes" id="UP001044222"/>
    </source>
</evidence>
<dbReference type="EMBL" id="JAFIRN010000009">
    <property type="protein sequence ID" value="KAG5842002.1"/>
    <property type="molecule type" value="Genomic_DNA"/>
</dbReference>
<dbReference type="InterPro" id="IPR003508">
    <property type="entry name" value="CIDE-N_dom"/>
</dbReference>
<reference evidence="4" key="1">
    <citation type="submission" date="2021-01" db="EMBL/GenBank/DDBJ databases">
        <title>A chromosome-scale assembly of European eel, Anguilla anguilla.</title>
        <authorList>
            <person name="Henkel C."/>
            <person name="Jong-Raadsen S.A."/>
            <person name="Dufour S."/>
            <person name="Weltzien F.-A."/>
            <person name="Palstra A.P."/>
            <person name="Pelster B."/>
            <person name="Spaink H.P."/>
            <person name="Van Den Thillart G.E."/>
            <person name="Jansen H."/>
            <person name="Zahm M."/>
            <person name="Klopp C."/>
            <person name="Cedric C."/>
            <person name="Louis A."/>
            <person name="Berthelot C."/>
            <person name="Parey E."/>
            <person name="Roest Crollius H."/>
            <person name="Montfort J."/>
            <person name="Robinson-Rechavi M."/>
            <person name="Bucao C."/>
            <person name="Bouchez O."/>
            <person name="Gislard M."/>
            <person name="Lluch J."/>
            <person name="Milhes M."/>
            <person name="Lampietro C."/>
            <person name="Lopez Roques C."/>
            <person name="Donnadieu C."/>
            <person name="Braasch I."/>
            <person name="Desvignes T."/>
            <person name="Postlethwait J."/>
            <person name="Bobe J."/>
            <person name="Guiguen Y."/>
            <person name="Dirks R."/>
        </authorList>
    </citation>
    <scope>NUCLEOTIDE SEQUENCE</scope>
    <source>
        <strain evidence="4">Tag_6206</strain>
        <tissue evidence="4">Liver</tissue>
    </source>
</reference>
<keyword evidence="1 2" id="KW-0053">Apoptosis</keyword>
<dbReference type="SMART" id="SM00266">
    <property type="entry name" value="CAD"/>
    <property type="match status" value="1"/>
</dbReference>
<sequence length="216" mass="24532">MEYAKMIVPVYVMRKVSLLSTSLSQRVLPMPSPRPFKVSTNDRCQKKGVIATSLDDLLDKTASAFLLSFQFLTLVLESDGTTVDTEEFFQSLPANTPFIVLERGQRWTKAPDDQDCKKPRKNGMAKLSFHLYKLHPKDFLGCLIIKARLCEMYTLSYDIRCVGVKQMLMAFLRCLAYMVSLTGHLLQFGSSYVLQYMGEDEYQSSNTQPFCLDSAS</sequence>
<evidence type="ECO:0000259" key="3">
    <source>
        <dbReference type="PROSITE" id="PS51135"/>
    </source>
</evidence>
<protein>
    <recommendedName>
        <fullName evidence="3">CIDE-N domain-containing protein</fullName>
    </recommendedName>
</protein>
<accession>A0A9D3M5I8</accession>
<dbReference type="PROSITE" id="PS51135">
    <property type="entry name" value="CIDE_N"/>
    <property type="match status" value="1"/>
</dbReference>
<evidence type="ECO:0000256" key="1">
    <source>
        <dbReference type="ARBA" id="ARBA00022703"/>
    </source>
</evidence>
<proteinExistence type="predicted"/>
<dbReference type="PANTHER" id="PTHR12306:SF8">
    <property type="entry name" value="LIPID TRANSFERASE CIDEA"/>
    <property type="match status" value="1"/>
</dbReference>
<dbReference type="PANTHER" id="PTHR12306">
    <property type="entry name" value="CELL DEATH ACTIVATOR CIDE"/>
    <property type="match status" value="1"/>
</dbReference>
<evidence type="ECO:0000256" key="2">
    <source>
        <dbReference type="PROSITE-ProRule" id="PRU00447"/>
    </source>
</evidence>
<evidence type="ECO:0000313" key="4">
    <source>
        <dbReference type="EMBL" id="KAG5842002.1"/>
    </source>
</evidence>